<proteinExistence type="predicted"/>
<feature type="region of interest" description="Disordered" evidence="1">
    <location>
        <begin position="984"/>
        <end position="1028"/>
    </location>
</feature>
<evidence type="ECO:0000259" key="2">
    <source>
        <dbReference type="Pfam" id="PF23749"/>
    </source>
</evidence>
<protein>
    <recommendedName>
        <fullName evidence="2">DUF7165 domain-containing protein</fullName>
    </recommendedName>
</protein>
<sequence>MADGDEAPEAPAPLPLLPSTDNPDPRDRLDKHGDVNAIKKTVKIDSEEILKATSRLPDGVDHRCIANAPPAASAFERLPDAIIQKILLSAGPGTFASLVLLHPRWRAVSQQAHIYAHHLSRSPTHITSNDKILIARLKELQNVQQNGNPDFSRLHDRLLCELRRAFARKVKRCLFDAYLRPSRTLISIVSNTISSSSAPGGEDLQFQASPRGHHLLAYNSSRIYILDVRHDKAPHGVELVRELKVLRRPVAICIRDDALVLAVLLTEMQVDLYDLQERPPRHTQTIVFGECPRAIALSPCGSVLAVAYKGGIEVLALGSRASPAGRRAVKCDSLDTLAFSYDGTQILGTSVHGAHPNTVVLTAPYYDPGSQISSSDLGALWTTSILFPNTSRDCSHAVLLRDPSCEEASWAFAYDRSFETFRAVRIEDLRNGTTYFTGPIPTISSPGSLLPSTLPSASYDGSLVAAGFSGREIWLYGLPEDQDNISASSSSHCDGKRMDPGAPGGFEGMGSTLVGNSTSHVNDDGVGSDNLISNTTNASIDATLRTNGVNSRTISRSTSMRATFARLQDSGSDYAGRVPQWELLRDRQRNTFIDGVCVGELPGVDMVSWVEGYGASSLCKRLLVGARRLKRPPLDASEADNVDFADGGRLLVMDFDYATSNGKTAEVTIEVGSNEPELLAEAHRDIDAEVDIVRRRTVAQRRTESGTAALLRSATTAGLLGPYNARILSVMQPAASTATTVPSGRLRPQIIRPVRVNSGAPASGDAALVRSQNEADLPISCRQVSEAAGDAHSLVNGDTTTAPPLQDWTGTQSTLDVEEREAAEAALDAPYSHDGPRSSMTLQRAATAAATNRRLRPPAATTADGQPVAHRRADGRREHPHESDADNWVPPPPPYQKDADLQDLPAFLRHNVPPVTAPVTTARTTTASTATPQISTVVPPPPPPLPAALPSATNTRSGSRPPGNFGETLPNSRLVSHRQGAGDLLSSDLYDASPAGSPPPAAAEVPQHRPQQLLSHQDPSDSNFVPRPVASVQTWPSQWPFVSSASRAGTSVDVHLAPDQRISSAARPNRRLASYPTATSTITIPIANHPGQDELSQDRMAGDQHALPPSSLNRQSLGSFRVPRVPVGSNRRSRALLNGRPSTASVLPASRNENKPPLCPHEAAVSHQVQPQLPAASPEPATSNHSVASRLVEDQPLIISTPGGLSGAFDDSPKRGKSDQQHREESENGLGPVIFAPVPRHPQAQERSAELRERLETLSDGRIPAAPVQKPLILPFSAQLAESHESLGSCTTGTSGAVHHSSPNRRQRRTERSTAKLMLETKRRGWRRRNSKGEKREIDSASSAGAHTAIKAASPGGSCQQPSTREQELLPQLQEAQATEKKSAKCLIM</sequence>
<feature type="compositionally biased region" description="Polar residues" evidence="1">
    <location>
        <begin position="796"/>
        <end position="813"/>
    </location>
</feature>
<evidence type="ECO:0000256" key="1">
    <source>
        <dbReference type="SAM" id="MobiDB-lite"/>
    </source>
</evidence>
<feature type="domain" description="DUF7165" evidence="2">
    <location>
        <begin position="181"/>
        <end position="681"/>
    </location>
</feature>
<feature type="compositionally biased region" description="Low complexity" evidence="1">
    <location>
        <begin position="915"/>
        <end position="932"/>
    </location>
</feature>
<dbReference type="InterPro" id="IPR011044">
    <property type="entry name" value="Quino_amine_DH_bsu"/>
</dbReference>
<evidence type="ECO:0000313" key="3">
    <source>
        <dbReference type="EMBL" id="CAK7267205.1"/>
    </source>
</evidence>
<reference evidence="3 4" key="1">
    <citation type="submission" date="2024-01" db="EMBL/GenBank/DDBJ databases">
        <authorList>
            <person name="Allen C."/>
            <person name="Tagirdzhanova G."/>
        </authorList>
    </citation>
    <scope>NUCLEOTIDE SEQUENCE [LARGE SCALE GENOMIC DNA]</scope>
    <source>
        <strain evidence="3 4">CBS 119000</strain>
    </source>
</reference>
<feature type="region of interest" description="Disordered" evidence="1">
    <location>
        <begin position="794"/>
        <end position="813"/>
    </location>
</feature>
<organism evidence="3 4">
    <name type="scientific">Sporothrix epigloea</name>
    <dbReference type="NCBI Taxonomy" id="1892477"/>
    <lineage>
        <taxon>Eukaryota</taxon>
        <taxon>Fungi</taxon>
        <taxon>Dikarya</taxon>
        <taxon>Ascomycota</taxon>
        <taxon>Pezizomycotina</taxon>
        <taxon>Sordariomycetes</taxon>
        <taxon>Sordariomycetidae</taxon>
        <taxon>Ophiostomatales</taxon>
        <taxon>Ophiostomataceae</taxon>
        <taxon>Sporothrix</taxon>
    </lineage>
</organism>
<evidence type="ECO:0000313" key="4">
    <source>
        <dbReference type="Proteomes" id="UP001642502"/>
    </source>
</evidence>
<feature type="region of interest" description="Disordered" evidence="1">
    <location>
        <begin position="1"/>
        <end position="34"/>
    </location>
</feature>
<gene>
    <name evidence="3" type="ORF">SEPCBS119000_002422</name>
</gene>
<comment type="caution">
    <text evidence="3">The sequence shown here is derived from an EMBL/GenBank/DDBJ whole genome shotgun (WGS) entry which is preliminary data.</text>
</comment>
<feature type="compositionally biased region" description="Basic and acidic residues" evidence="1">
    <location>
        <begin position="1211"/>
        <end position="1226"/>
    </location>
</feature>
<feature type="region of interest" description="Disordered" evidence="1">
    <location>
        <begin position="1084"/>
        <end position="1237"/>
    </location>
</feature>
<accession>A0ABP0DJC2</accession>
<name>A0ABP0DJC2_9PEZI</name>
<feature type="compositionally biased region" description="Polar residues" evidence="1">
    <location>
        <begin position="1009"/>
        <end position="1023"/>
    </location>
</feature>
<feature type="region of interest" description="Disordered" evidence="1">
    <location>
        <begin position="826"/>
        <end position="899"/>
    </location>
</feature>
<feature type="compositionally biased region" description="Low complexity" evidence="1">
    <location>
        <begin position="844"/>
        <end position="863"/>
    </location>
</feature>
<dbReference type="EMBL" id="CAWUON010000025">
    <property type="protein sequence ID" value="CAK7267205.1"/>
    <property type="molecule type" value="Genomic_DNA"/>
</dbReference>
<dbReference type="Pfam" id="PF23749">
    <property type="entry name" value="DUF7165"/>
    <property type="match status" value="1"/>
</dbReference>
<dbReference type="Proteomes" id="UP001642502">
    <property type="component" value="Unassembled WGS sequence"/>
</dbReference>
<feature type="compositionally biased region" description="Polar residues" evidence="1">
    <location>
        <begin position="1286"/>
        <end position="1295"/>
    </location>
</feature>
<dbReference type="InterPro" id="IPR055589">
    <property type="entry name" value="DUF7165"/>
</dbReference>
<feature type="compositionally biased region" description="Basic and acidic residues" evidence="1">
    <location>
        <begin position="871"/>
        <end position="884"/>
    </location>
</feature>
<feature type="region of interest" description="Disordered" evidence="1">
    <location>
        <begin position="1285"/>
        <end position="1369"/>
    </location>
</feature>
<keyword evidence="4" id="KW-1185">Reference proteome</keyword>
<feature type="region of interest" description="Disordered" evidence="1">
    <location>
        <begin position="915"/>
        <end position="971"/>
    </location>
</feature>
<feature type="compositionally biased region" description="Basic and acidic residues" evidence="1">
    <location>
        <begin position="1310"/>
        <end position="1323"/>
    </location>
</feature>
<feature type="compositionally biased region" description="Pro residues" evidence="1">
    <location>
        <begin position="938"/>
        <end position="947"/>
    </location>
</feature>
<feature type="compositionally biased region" description="Basic and acidic residues" evidence="1">
    <location>
        <begin position="23"/>
        <end position="34"/>
    </location>
</feature>
<dbReference type="SUPFAM" id="SSF50969">
    <property type="entry name" value="YVTN repeat-like/Quinoprotein amine dehydrogenase"/>
    <property type="match status" value="1"/>
</dbReference>